<evidence type="ECO:0000259" key="1">
    <source>
        <dbReference type="PROSITE" id="PS51462"/>
    </source>
</evidence>
<feature type="domain" description="Nudix hydrolase" evidence="1">
    <location>
        <begin position="4"/>
        <end position="129"/>
    </location>
</feature>
<gene>
    <name evidence="2" type="ORF">SAMN04488113_1554</name>
</gene>
<dbReference type="InterPro" id="IPR000086">
    <property type="entry name" value="NUDIX_hydrolase_dom"/>
</dbReference>
<sequence length="130" mass="15034">MIKENHYVASTILVKDEDGRYVFLVKEEKEGYSFPASIVEPEKTGLACVIKRLKEIVNIEIENLELNELTNAIVADDRIPLFVFTYENETFESPKNLLKDDSDLSWVNSENIIYTLEDWKISGVPQFLFI</sequence>
<reference evidence="3" key="1">
    <citation type="submission" date="2016-10" db="EMBL/GenBank/DDBJ databases">
        <authorList>
            <person name="Varghese N."/>
            <person name="Submissions S."/>
        </authorList>
    </citation>
    <scope>NUCLEOTIDE SEQUENCE [LARGE SCALE GENOMIC DNA]</scope>
    <source>
        <strain evidence="3">DSM 25751</strain>
    </source>
</reference>
<dbReference type="SUPFAM" id="SSF55811">
    <property type="entry name" value="Nudix"/>
    <property type="match status" value="1"/>
</dbReference>
<keyword evidence="3" id="KW-1185">Reference proteome</keyword>
<dbReference type="RefSeq" id="WP_245746664.1">
    <property type="nucleotide sequence ID" value="NZ_FNYW01000055.1"/>
</dbReference>
<dbReference type="PROSITE" id="PS51462">
    <property type="entry name" value="NUDIX"/>
    <property type="match status" value="1"/>
</dbReference>
<dbReference type="Pfam" id="PF00293">
    <property type="entry name" value="NUDIX"/>
    <property type="match status" value="1"/>
</dbReference>
<dbReference type="Gene3D" id="3.90.79.10">
    <property type="entry name" value="Nucleoside Triphosphate Pyrophosphohydrolase"/>
    <property type="match status" value="1"/>
</dbReference>
<dbReference type="CDD" id="cd02883">
    <property type="entry name" value="NUDIX_Hydrolase"/>
    <property type="match status" value="1"/>
</dbReference>
<organism evidence="2 3">
    <name type="scientific">Alkalibacterium gilvum</name>
    <dbReference type="NCBI Taxonomy" id="1130080"/>
    <lineage>
        <taxon>Bacteria</taxon>
        <taxon>Bacillati</taxon>
        <taxon>Bacillota</taxon>
        <taxon>Bacilli</taxon>
        <taxon>Lactobacillales</taxon>
        <taxon>Carnobacteriaceae</taxon>
        <taxon>Alkalibacterium</taxon>
    </lineage>
</organism>
<dbReference type="AlphaFoldDB" id="A0A1H6VGI1"/>
<dbReference type="EMBL" id="FNYW01000055">
    <property type="protein sequence ID" value="SEJ03759.1"/>
    <property type="molecule type" value="Genomic_DNA"/>
</dbReference>
<accession>A0A1H6VGI1</accession>
<dbReference type="InterPro" id="IPR015797">
    <property type="entry name" value="NUDIX_hydrolase-like_dom_sf"/>
</dbReference>
<dbReference type="STRING" id="1130080.SAMN04488113_1554"/>
<evidence type="ECO:0000313" key="2">
    <source>
        <dbReference type="EMBL" id="SEJ03759.1"/>
    </source>
</evidence>
<proteinExistence type="predicted"/>
<protein>
    <submittedName>
        <fullName evidence="2">NUDIX domain-containing protein</fullName>
    </submittedName>
</protein>
<evidence type="ECO:0000313" key="3">
    <source>
        <dbReference type="Proteomes" id="UP000198564"/>
    </source>
</evidence>
<name>A0A1H6VGI1_9LACT</name>
<dbReference type="Proteomes" id="UP000198564">
    <property type="component" value="Unassembled WGS sequence"/>
</dbReference>